<dbReference type="Proteomes" id="UP000599688">
    <property type="component" value="Unassembled WGS sequence"/>
</dbReference>
<accession>A0A916ZQT6</accession>
<evidence type="ECO:0000313" key="2">
    <source>
        <dbReference type="Proteomes" id="UP000599688"/>
    </source>
</evidence>
<keyword evidence="2" id="KW-1185">Reference proteome</keyword>
<proteinExistence type="predicted"/>
<comment type="caution">
    <text evidence="1">The sequence shown here is derived from an EMBL/GenBank/DDBJ whole genome shotgun (WGS) entry which is preliminary data.</text>
</comment>
<organism evidence="1 2">
    <name type="scientific">Psychroflexus salis</name>
    <dbReference type="NCBI Taxonomy" id="1526574"/>
    <lineage>
        <taxon>Bacteria</taxon>
        <taxon>Pseudomonadati</taxon>
        <taxon>Bacteroidota</taxon>
        <taxon>Flavobacteriia</taxon>
        <taxon>Flavobacteriales</taxon>
        <taxon>Flavobacteriaceae</taxon>
        <taxon>Psychroflexus</taxon>
    </lineage>
</organism>
<gene>
    <name evidence="1" type="ORF">GCM10010831_07210</name>
</gene>
<sequence length="222" mass="24774">MCLFAVVTFASQPIVFGIENIHVQKNTLTTFVINHEQFPLTDNLYMPEVKLTKALSNISNTKGSPASIIFITKGTTVSGFKNLNTIVLNSSFIEEKIKSVISVEHEEFPKILVKKSHSSQEQPLKLVNGIKTYPCLPHLPIPYPLENVKKTVLSNSFIKSNYLPKQTNSSKICYSKFILSIAQELEISNFNKATARINLQNDTLIPFLFGYSGLAPPNIQLS</sequence>
<dbReference type="EMBL" id="BMGL01000004">
    <property type="protein sequence ID" value="GGE08204.1"/>
    <property type="molecule type" value="Genomic_DNA"/>
</dbReference>
<reference evidence="1 2" key="1">
    <citation type="journal article" date="2014" name="Int. J. Syst. Evol. Microbiol.">
        <title>Complete genome sequence of Corynebacterium casei LMG S-19264T (=DSM 44701T), isolated from a smear-ripened cheese.</title>
        <authorList>
            <consortium name="US DOE Joint Genome Institute (JGI-PGF)"/>
            <person name="Walter F."/>
            <person name="Albersmeier A."/>
            <person name="Kalinowski J."/>
            <person name="Ruckert C."/>
        </authorList>
    </citation>
    <scope>NUCLEOTIDE SEQUENCE [LARGE SCALE GENOMIC DNA]</scope>
    <source>
        <strain evidence="1 2">CGMCC 1.12925</strain>
    </source>
</reference>
<dbReference type="AlphaFoldDB" id="A0A916ZQT6"/>
<name>A0A916ZQT6_9FLAO</name>
<protein>
    <submittedName>
        <fullName evidence="1">Uncharacterized protein</fullName>
    </submittedName>
</protein>
<evidence type="ECO:0000313" key="1">
    <source>
        <dbReference type="EMBL" id="GGE08204.1"/>
    </source>
</evidence>